<dbReference type="Proteomes" id="UP000001471">
    <property type="component" value="Unassembled WGS sequence"/>
</dbReference>
<dbReference type="AlphaFoldDB" id="B2W5U0"/>
<name>B2W5U0_PYRTR</name>
<reference evidence="2" key="1">
    <citation type="journal article" date="2013" name="G3 (Bethesda)">
        <title>Comparative genomics of a plant-pathogenic fungus, Pyrenophora tritici-repentis, reveals transduplication and the impact of repeat elements on pathogenicity and population divergence.</title>
        <authorList>
            <person name="Manning V.A."/>
            <person name="Pandelova I."/>
            <person name="Dhillon B."/>
            <person name="Wilhelm L.J."/>
            <person name="Goodwin S.B."/>
            <person name="Berlin A.M."/>
            <person name="Figueroa M."/>
            <person name="Freitag M."/>
            <person name="Hane J.K."/>
            <person name="Henrissat B."/>
            <person name="Holman W.H."/>
            <person name="Kodira C.D."/>
            <person name="Martin J."/>
            <person name="Oliver R.P."/>
            <person name="Robbertse B."/>
            <person name="Schackwitz W."/>
            <person name="Schwartz D.C."/>
            <person name="Spatafora J.W."/>
            <person name="Turgeon B.G."/>
            <person name="Yandava C."/>
            <person name="Young S."/>
            <person name="Zhou S."/>
            <person name="Zeng Q."/>
            <person name="Grigoriev I.V."/>
            <person name="Ma L.-J."/>
            <person name="Ciuffetti L.M."/>
        </authorList>
    </citation>
    <scope>NUCLEOTIDE SEQUENCE [LARGE SCALE GENOMIC DNA]</scope>
    <source>
        <strain evidence="2">Pt-1C-BFP</strain>
    </source>
</reference>
<gene>
    <name evidence="1" type="ORF">PTRG_06098</name>
</gene>
<evidence type="ECO:0000313" key="1">
    <source>
        <dbReference type="EMBL" id="EDU49018.1"/>
    </source>
</evidence>
<organism evidence="1 2">
    <name type="scientific">Pyrenophora tritici-repentis (strain Pt-1C-BFP)</name>
    <name type="common">Wheat tan spot fungus</name>
    <name type="synonym">Drechslera tritici-repentis</name>
    <dbReference type="NCBI Taxonomy" id="426418"/>
    <lineage>
        <taxon>Eukaryota</taxon>
        <taxon>Fungi</taxon>
        <taxon>Dikarya</taxon>
        <taxon>Ascomycota</taxon>
        <taxon>Pezizomycotina</taxon>
        <taxon>Dothideomycetes</taxon>
        <taxon>Pleosporomycetidae</taxon>
        <taxon>Pleosporales</taxon>
        <taxon>Pleosporineae</taxon>
        <taxon>Pleosporaceae</taxon>
        <taxon>Pyrenophora</taxon>
    </lineage>
</organism>
<accession>B2W5U0</accession>
<sequence>MQSPHPSVWKTADVPTSTIRDIAGKQVAIPPKKEIFPVFPIWPTFTRDGVL</sequence>
<evidence type="ECO:0000313" key="2">
    <source>
        <dbReference type="Proteomes" id="UP000001471"/>
    </source>
</evidence>
<dbReference type="HOGENOM" id="CLU_3107481_0_0_1"/>
<dbReference type="InParanoid" id="B2W5U0"/>
<protein>
    <submittedName>
        <fullName evidence="1">Uncharacterized protein</fullName>
    </submittedName>
</protein>
<dbReference type="EMBL" id="DS231619">
    <property type="protein sequence ID" value="EDU49018.1"/>
    <property type="molecule type" value="Genomic_DNA"/>
</dbReference>
<proteinExistence type="predicted"/>